<feature type="domain" description="Divergent 4Fe-4S mono-cluster" evidence="1">
    <location>
        <begin position="14"/>
        <end position="77"/>
    </location>
</feature>
<dbReference type="PATRIC" id="fig|1030009.3.peg.157"/>
<gene>
    <name evidence="2" type="primary">yjdI</name>
    <name evidence="2" type="ordered locus">LMM7_0162</name>
</gene>
<dbReference type="InterPro" id="IPR010693">
    <property type="entry name" value="Divergent_4Fe-4S_mono-cluster"/>
</dbReference>
<proteinExistence type="predicted"/>
<dbReference type="AlphaFoldDB" id="A0A0E0USR6"/>
<dbReference type="EMBL" id="CP002816">
    <property type="protein sequence ID" value="AEH91168.1"/>
    <property type="molecule type" value="Genomic_DNA"/>
</dbReference>
<evidence type="ECO:0000313" key="2">
    <source>
        <dbReference type="EMBL" id="AEH91168.1"/>
    </source>
</evidence>
<accession>A0A0E0USR6</accession>
<reference evidence="2 3" key="1">
    <citation type="journal article" date="2011" name="J. Bacteriol.">
        <title>Genome sequence of the nonpathogenic Listeria monocytogenes serovar 4a strain M7.</title>
        <authorList>
            <person name="Chen J."/>
            <person name="Xia Y."/>
            <person name="Cheng C."/>
            <person name="Fang C."/>
            <person name="Shan Y."/>
            <person name="Jin G."/>
            <person name="Fang W."/>
        </authorList>
    </citation>
    <scope>NUCLEOTIDE SEQUENCE [LARGE SCALE GENOMIC DNA]</scope>
    <source>
        <strain evidence="2 3">M7</strain>
    </source>
</reference>
<sequence length="77" mass="8936">MDEETLLERGYRKYRGAEVDIYFNTNICEHSGNCVKGNAELFNLDRKPWIMPDNVSKEEAKRVIHTCPSGALQYIEK</sequence>
<evidence type="ECO:0000313" key="3">
    <source>
        <dbReference type="Proteomes" id="UP000000486"/>
    </source>
</evidence>
<dbReference type="RefSeq" id="WP_003724961.1">
    <property type="nucleotide sequence ID" value="NC_017537.1"/>
</dbReference>
<dbReference type="Pfam" id="PF06902">
    <property type="entry name" value="Fer4_19"/>
    <property type="match status" value="1"/>
</dbReference>
<dbReference type="Proteomes" id="UP000000486">
    <property type="component" value="Chromosome"/>
</dbReference>
<protein>
    <submittedName>
        <fullName evidence="2">YjdI-like protein</fullName>
    </submittedName>
</protein>
<dbReference type="KEGG" id="lmq:LMM7_0162"/>
<dbReference type="HOGENOM" id="CLU_139698_2_0_9"/>
<organism evidence="2 3">
    <name type="scientific">Listeria monocytogenes serotype 4a (strain M7)</name>
    <dbReference type="NCBI Taxonomy" id="1030009"/>
    <lineage>
        <taxon>Bacteria</taxon>
        <taxon>Bacillati</taxon>
        <taxon>Bacillota</taxon>
        <taxon>Bacilli</taxon>
        <taxon>Bacillales</taxon>
        <taxon>Listeriaceae</taxon>
        <taxon>Listeria</taxon>
    </lineage>
</organism>
<name>A0A0E0USR6_LISMM</name>
<evidence type="ECO:0000259" key="1">
    <source>
        <dbReference type="Pfam" id="PF06902"/>
    </source>
</evidence>